<evidence type="ECO:0000256" key="1">
    <source>
        <dbReference type="ARBA" id="ARBA00006484"/>
    </source>
</evidence>
<keyword evidence="2 3" id="KW-0560">Oxidoreductase</keyword>
<keyword evidence="4" id="KW-1185">Reference proteome</keyword>
<sequence length="278" mass="28976">MEADEGLSAMTVERDTSEVPDYAAMLRLDGTVQVVLGAGFGIGRQAAHALAAAGATVVCVDLDPERAADVAAEVGGAPWSGDLTQRDDVAALFDRVIADHGRLDGVVDIVGAARYKALTDLTDDDWAFHLDLVLRHAWLAIEHATRLWRTHGGGGTITFVASVAGLTSAPMTAAYGALKAALMSLVRTSAVELGPEGIRVNAVAPGVVRTPRQVANPRWTQDLLDSNIAKTPLRRLATPADVASALLFLSTPLSAYVTGQTLVVDGGATIVYSVDTPG</sequence>
<dbReference type="RefSeq" id="WP_315731414.1">
    <property type="nucleotide sequence ID" value="NZ_JAVYII010000001.1"/>
</dbReference>
<dbReference type="PANTHER" id="PTHR42760">
    <property type="entry name" value="SHORT-CHAIN DEHYDROGENASES/REDUCTASES FAMILY MEMBER"/>
    <property type="match status" value="1"/>
</dbReference>
<proteinExistence type="inferred from homology"/>
<accession>A0ABU3PTJ7</accession>
<dbReference type="GO" id="GO:0016491">
    <property type="term" value="F:oxidoreductase activity"/>
    <property type="evidence" value="ECO:0007669"/>
    <property type="project" value="UniProtKB-KW"/>
</dbReference>
<dbReference type="PRINTS" id="PR00081">
    <property type="entry name" value="GDHRDH"/>
</dbReference>
<evidence type="ECO:0000313" key="3">
    <source>
        <dbReference type="EMBL" id="MDT9592167.1"/>
    </source>
</evidence>
<dbReference type="Pfam" id="PF13561">
    <property type="entry name" value="adh_short_C2"/>
    <property type="match status" value="1"/>
</dbReference>
<dbReference type="CDD" id="cd05233">
    <property type="entry name" value="SDR_c"/>
    <property type="match status" value="1"/>
</dbReference>
<dbReference type="PANTHER" id="PTHR42760:SF133">
    <property type="entry name" value="3-OXOACYL-[ACYL-CARRIER-PROTEIN] REDUCTASE"/>
    <property type="match status" value="1"/>
</dbReference>
<name>A0ABU3PTJ7_9ACTN</name>
<comment type="caution">
    <text evidence="3">The sequence shown here is derived from an EMBL/GenBank/DDBJ whole genome shotgun (WGS) entry which is preliminary data.</text>
</comment>
<dbReference type="EMBL" id="JAVYII010000001">
    <property type="protein sequence ID" value="MDT9592167.1"/>
    <property type="molecule type" value="Genomic_DNA"/>
</dbReference>
<evidence type="ECO:0000256" key="2">
    <source>
        <dbReference type="ARBA" id="ARBA00023002"/>
    </source>
</evidence>
<comment type="similarity">
    <text evidence="1">Belongs to the short-chain dehydrogenases/reductases (SDR) family.</text>
</comment>
<dbReference type="SUPFAM" id="SSF51735">
    <property type="entry name" value="NAD(P)-binding Rossmann-fold domains"/>
    <property type="match status" value="1"/>
</dbReference>
<dbReference type="Proteomes" id="UP001268542">
    <property type="component" value="Unassembled WGS sequence"/>
</dbReference>
<dbReference type="EC" id="1.1.-.-" evidence="3"/>
<gene>
    <name evidence="3" type="ORF">RDV89_03765</name>
</gene>
<dbReference type="Gene3D" id="3.40.50.720">
    <property type="entry name" value="NAD(P)-binding Rossmann-like Domain"/>
    <property type="match status" value="1"/>
</dbReference>
<organism evidence="3 4">
    <name type="scientific">Nocardioides imazamoxiresistens</name>
    <dbReference type="NCBI Taxonomy" id="3231893"/>
    <lineage>
        <taxon>Bacteria</taxon>
        <taxon>Bacillati</taxon>
        <taxon>Actinomycetota</taxon>
        <taxon>Actinomycetes</taxon>
        <taxon>Propionibacteriales</taxon>
        <taxon>Nocardioidaceae</taxon>
        <taxon>Nocardioides</taxon>
    </lineage>
</organism>
<dbReference type="InterPro" id="IPR036291">
    <property type="entry name" value="NAD(P)-bd_dom_sf"/>
</dbReference>
<dbReference type="InterPro" id="IPR002347">
    <property type="entry name" value="SDR_fam"/>
</dbReference>
<reference evidence="3 4" key="1">
    <citation type="submission" date="2023-08" db="EMBL/GenBank/DDBJ databases">
        <title>Nocardioides seae sp. nov., a bacterium isolated from a soil.</title>
        <authorList>
            <person name="Wang X."/>
        </authorList>
    </citation>
    <scope>NUCLEOTIDE SEQUENCE [LARGE SCALE GENOMIC DNA]</scope>
    <source>
        <strain evidence="3 4">YZH12</strain>
    </source>
</reference>
<evidence type="ECO:0000313" key="4">
    <source>
        <dbReference type="Proteomes" id="UP001268542"/>
    </source>
</evidence>
<protein>
    <submittedName>
        <fullName evidence="3">SDR family oxidoreductase</fullName>
        <ecNumber evidence="3">1.1.-.-</ecNumber>
    </submittedName>
</protein>